<sequence length="51" mass="6041">MDDYTIEVVWYPNADARAEDFCVSDTEEELTQLWRFPNDADNADDAEHWKC</sequence>
<organism evidence="1 2">
    <name type="scientific">Pandoraea anapnoica</name>
    <dbReference type="NCBI Taxonomy" id="2508301"/>
    <lineage>
        <taxon>Bacteria</taxon>
        <taxon>Pseudomonadati</taxon>
        <taxon>Pseudomonadota</taxon>
        <taxon>Betaproteobacteria</taxon>
        <taxon>Burkholderiales</taxon>
        <taxon>Burkholderiaceae</taxon>
        <taxon>Pandoraea</taxon>
    </lineage>
</organism>
<keyword evidence="2" id="KW-1185">Reference proteome</keyword>
<protein>
    <submittedName>
        <fullName evidence="1">Uncharacterized protein</fullName>
    </submittedName>
</protein>
<name>A0A5E4ZQD1_9BURK</name>
<accession>A0A5E4ZQD1</accession>
<proteinExistence type="predicted"/>
<dbReference type="EMBL" id="CABPSP010000003">
    <property type="protein sequence ID" value="VVE63559.1"/>
    <property type="molecule type" value="Genomic_DNA"/>
</dbReference>
<evidence type="ECO:0000313" key="2">
    <source>
        <dbReference type="Proteomes" id="UP000383122"/>
    </source>
</evidence>
<dbReference type="AlphaFoldDB" id="A0A5E4ZQD1"/>
<dbReference type="RefSeq" id="WP_174990852.1">
    <property type="nucleotide sequence ID" value="NZ_CABPSP010000003.1"/>
</dbReference>
<dbReference type="Proteomes" id="UP000383122">
    <property type="component" value="Unassembled WGS sequence"/>
</dbReference>
<reference evidence="1 2" key="1">
    <citation type="submission" date="2019-08" db="EMBL/GenBank/DDBJ databases">
        <authorList>
            <person name="Peeters C."/>
        </authorList>
    </citation>
    <scope>NUCLEOTIDE SEQUENCE [LARGE SCALE GENOMIC DNA]</scope>
    <source>
        <strain evidence="1 2">LMG 31117</strain>
    </source>
</reference>
<evidence type="ECO:0000313" key="1">
    <source>
        <dbReference type="EMBL" id="VVE63559.1"/>
    </source>
</evidence>
<gene>
    <name evidence="1" type="ORF">PAN31117_01282</name>
</gene>